<organism evidence="1 2">
    <name type="scientific">Caerostris extrusa</name>
    <name type="common">Bark spider</name>
    <name type="synonym">Caerostris bankana</name>
    <dbReference type="NCBI Taxonomy" id="172846"/>
    <lineage>
        <taxon>Eukaryota</taxon>
        <taxon>Metazoa</taxon>
        <taxon>Ecdysozoa</taxon>
        <taxon>Arthropoda</taxon>
        <taxon>Chelicerata</taxon>
        <taxon>Arachnida</taxon>
        <taxon>Araneae</taxon>
        <taxon>Araneomorphae</taxon>
        <taxon>Entelegynae</taxon>
        <taxon>Araneoidea</taxon>
        <taxon>Araneidae</taxon>
        <taxon>Caerostris</taxon>
    </lineage>
</organism>
<sequence>MGTSMVPFLSREKFCGEFVTVEWPFNIKRSVKILGCSLFHRNKFPTKLFPEIRTFPRKKKKSSHKSSDYPQQLIRRHFRLQRRCYAAETSPTTKPLQKMKYVSTLVVPHGWIPGSCHVTSLFNHQPTTSSYGIVHEKGEKIRVTYIFFALLLRRWIYLVWAANKLWCSTERDVARVAFLREAV</sequence>
<reference evidence="1 2" key="1">
    <citation type="submission" date="2021-06" db="EMBL/GenBank/DDBJ databases">
        <title>Caerostris extrusa draft genome.</title>
        <authorList>
            <person name="Kono N."/>
            <person name="Arakawa K."/>
        </authorList>
    </citation>
    <scope>NUCLEOTIDE SEQUENCE [LARGE SCALE GENOMIC DNA]</scope>
</reference>
<name>A0AAV4NKE6_CAEEX</name>
<comment type="caution">
    <text evidence="1">The sequence shown here is derived from an EMBL/GenBank/DDBJ whole genome shotgun (WGS) entry which is preliminary data.</text>
</comment>
<proteinExistence type="predicted"/>
<gene>
    <name evidence="1" type="ORF">CEXT_407261</name>
</gene>
<keyword evidence="2" id="KW-1185">Reference proteome</keyword>
<dbReference type="Proteomes" id="UP001054945">
    <property type="component" value="Unassembled WGS sequence"/>
</dbReference>
<dbReference type="EMBL" id="BPLR01003466">
    <property type="protein sequence ID" value="GIX84953.1"/>
    <property type="molecule type" value="Genomic_DNA"/>
</dbReference>
<evidence type="ECO:0000313" key="2">
    <source>
        <dbReference type="Proteomes" id="UP001054945"/>
    </source>
</evidence>
<accession>A0AAV4NKE6</accession>
<dbReference type="AlphaFoldDB" id="A0AAV4NKE6"/>
<protein>
    <submittedName>
        <fullName evidence="1">Uncharacterized protein</fullName>
    </submittedName>
</protein>
<evidence type="ECO:0000313" key="1">
    <source>
        <dbReference type="EMBL" id="GIX84953.1"/>
    </source>
</evidence>